<organism evidence="1 2">
    <name type="scientific">Suhomyces tanzawaensis NRRL Y-17324</name>
    <dbReference type="NCBI Taxonomy" id="984487"/>
    <lineage>
        <taxon>Eukaryota</taxon>
        <taxon>Fungi</taxon>
        <taxon>Dikarya</taxon>
        <taxon>Ascomycota</taxon>
        <taxon>Saccharomycotina</taxon>
        <taxon>Pichiomycetes</taxon>
        <taxon>Debaryomycetaceae</taxon>
        <taxon>Suhomyces</taxon>
    </lineage>
</organism>
<protein>
    <submittedName>
        <fullName evidence="1">Uncharacterized protein</fullName>
    </submittedName>
</protein>
<sequence length="74" mass="8530">MREFSSSKHFSTTSSQTSFSLAVSVQESVFILQRFQSIWCFLAIFEARNSRFLLHLLLDFPQLTNCLAYPNSGF</sequence>
<dbReference type="AlphaFoldDB" id="A0A1E4SS12"/>
<evidence type="ECO:0000313" key="2">
    <source>
        <dbReference type="Proteomes" id="UP000094285"/>
    </source>
</evidence>
<dbReference type="Proteomes" id="UP000094285">
    <property type="component" value="Unassembled WGS sequence"/>
</dbReference>
<name>A0A1E4SS12_9ASCO</name>
<gene>
    <name evidence="1" type="ORF">CANTADRAFT_24868</name>
</gene>
<dbReference type="EMBL" id="KV453909">
    <property type="protein sequence ID" value="ODV82298.1"/>
    <property type="molecule type" value="Genomic_DNA"/>
</dbReference>
<keyword evidence="2" id="KW-1185">Reference proteome</keyword>
<proteinExistence type="predicted"/>
<reference evidence="2" key="1">
    <citation type="submission" date="2016-05" db="EMBL/GenBank/DDBJ databases">
        <title>Comparative genomics of biotechnologically important yeasts.</title>
        <authorList>
            <consortium name="DOE Joint Genome Institute"/>
            <person name="Riley R."/>
            <person name="Haridas S."/>
            <person name="Wolfe K.H."/>
            <person name="Lopes M.R."/>
            <person name="Hittinger C.T."/>
            <person name="Goker M."/>
            <person name="Salamov A."/>
            <person name="Wisecaver J."/>
            <person name="Long T.M."/>
            <person name="Aerts A.L."/>
            <person name="Barry K."/>
            <person name="Choi C."/>
            <person name="Clum A."/>
            <person name="Coughlan A.Y."/>
            <person name="Deshpande S."/>
            <person name="Douglass A.P."/>
            <person name="Hanson S.J."/>
            <person name="Klenk H.-P."/>
            <person name="Labutti K."/>
            <person name="Lapidus A."/>
            <person name="Lindquist E."/>
            <person name="Lipzen A."/>
            <person name="Meier-Kolthoff J.P."/>
            <person name="Ohm R.A."/>
            <person name="Otillar R.P."/>
            <person name="Pangilinan J."/>
            <person name="Peng Y."/>
            <person name="Rokas A."/>
            <person name="Rosa C.A."/>
            <person name="Scheuner C."/>
            <person name="Sibirny A.A."/>
            <person name="Slot J.C."/>
            <person name="Stielow J.B."/>
            <person name="Sun H."/>
            <person name="Kurtzman C.P."/>
            <person name="Blackwell M."/>
            <person name="Grigoriev I.V."/>
            <person name="Jeffries T.W."/>
        </authorList>
    </citation>
    <scope>NUCLEOTIDE SEQUENCE [LARGE SCALE GENOMIC DNA]</scope>
    <source>
        <strain evidence="2">NRRL Y-17324</strain>
    </source>
</reference>
<evidence type="ECO:0000313" key="1">
    <source>
        <dbReference type="EMBL" id="ODV82298.1"/>
    </source>
</evidence>
<accession>A0A1E4SS12</accession>
<dbReference type="RefSeq" id="XP_020067420.1">
    <property type="nucleotide sequence ID" value="XM_020207243.1"/>
</dbReference>
<dbReference type="GeneID" id="30981380"/>